<evidence type="ECO:0000256" key="1">
    <source>
        <dbReference type="ARBA" id="ARBA00004123"/>
    </source>
</evidence>
<feature type="region of interest" description="Disordered" evidence="6">
    <location>
        <begin position="538"/>
        <end position="566"/>
    </location>
</feature>
<dbReference type="GO" id="GO:0006351">
    <property type="term" value="P:DNA-templated transcription"/>
    <property type="evidence" value="ECO:0007669"/>
    <property type="project" value="InterPro"/>
</dbReference>
<dbReference type="InterPro" id="IPR050815">
    <property type="entry name" value="TF_fung"/>
</dbReference>
<feature type="compositionally biased region" description="Polar residues" evidence="6">
    <location>
        <begin position="20"/>
        <end position="29"/>
    </location>
</feature>
<dbReference type="GO" id="GO:0000981">
    <property type="term" value="F:DNA-binding transcription factor activity, RNA polymerase II-specific"/>
    <property type="evidence" value="ECO:0007669"/>
    <property type="project" value="InterPro"/>
</dbReference>
<dbReference type="GO" id="GO:0008270">
    <property type="term" value="F:zinc ion binding"/>
    <property type="evidence" value="ECO:0007669"/>
    <property type="project" value="InterPro"/>
</dbReference>
<feature type="region of interest" description="Disordered" evidence="6">
    <location>
        <begin position="1"/>
        <end position="29"/>
    </location>
</feature>
<evidence type="ECO:0000256" key="5">
    <source>
        <dbReference type="ARBA" id="ARBA00023242"/>
    </source>
</evidence>
<gene>
    <name evidence="8" type="ORF">LARI1_G004061</name>
</gene>
<dbReference type="Pfam" id="PF04082">
    <property type="entry name" value="Fungal_trans"/>
    <property type="match status" value="1"/>
</dbReference>
<dbReference type="GO" id="GO:0003677">
    <property type="term" value="F:DNA binding"/>
    <property type="evidence" value="ECO:0007669"/>
    <property type="project" value="InterPro"/>
</dbReference>
<comment type="subcellular location">
    <subcellularLocation>
        <location evidence="1">Nucleus</location>
    </subcellularLocation>
</comment>
<dbReference type="EMBL" id="QGMF01000150">
    <property type="protein sequence ID" value="TVY18743.1"/>
    <property type="molecule type" value="Genomic_DNA"/>
</dbReference>
<feature type="compositionally biased region" description="Polar residues" evidence="6">
    <location>
        <begin position="540"/>
        <end position="566"/>
    </location>
</feature>
<evidence type="ECO:0000256" key="2">
    <source>
        <dbReference type="ARBA" id="ARBA00022723"/>
    </source>
</evidence>
<keyword evidence="5" id="KW-0539">Nucleus</keyword>
<dbReference type="PANTHER" id="PTHR47338">
    <property type="entry name" value="ZN(II)2CYS6 TRANSCRIPTION FACTOR (EUROFUNG)-RELATED"/>
    <property type="match status" value="1"/>
</dbReference>
<dbReference type="GO" id="GO:0005634">
    <property type="term" value="C:nucleus"/>
    <property type="evidence" value="ECO:0007669"/>
    <property type="project" value="UniProtKB-SubCell"/>
</dbReference>
<accession>A0A8T9BJZ1</accession>
<evidence type="ECO:0000256" key="3">
    <source>
        <dbReference type="ARBA" id="ARBA00023015"/>
    </source>
</evidence>
<feature type="domain" description="Xylanolytic transcriptional activator regulatory" evidence="7">
    <location>
        <begin position="67"/>
        <end position="234"/>
    </location>
</feature>
<keyword evidence="9" id="KW-1185">Reference proteome</keyword>
<name>A0A8T9BJZ1_9HELO</name>
<evidence type="ECO:0000256" key="4">
    <source>
        <dbReference type="ARBA" id="ARBA00023163"/>
    </source>
</evidence>
<keyword evidence="2" id="KW-0479">Metal-binding</keyword>
<evidence type="ECO:0000313" key="8">
    <source>
        <dbReference type="EMBL" id="TVY18743.1"/>
    </source>
</evidence>
<keyword evidence="3" id="KW-0805">Transcription regulation</keyword>
<protein>
    <recommendedName>
        <fullName evidence="7">Xylanolytic transcriptional activator regulatory domain-containing protein</fullName>
    </recommendedName>
</protein>
<dbReference type="InterPro" id="IPR007219">
    <property type="entry name" value="XnlR_reg_dom"/>
</dbReference>
<dbReference type="OrthoDB" id="424974at2759"/>
<dbReference type="PANTHER" id="PTHR47338:SF9">
    <property type="entry name" value="ZN(II)2CYS6 TRANSCRIPTION FACTOR (EUROFUNG)"/>
    <property type="match status" value="1"/>
</dbReference>
<sequence>MYGSSNTTANTTNASGRDPLQSSRSQPATAPQLVLAVHPKKFDYAHESRSPGPGILPPDVIEDGIYMYLEHFHAQPYALLCQANTAMAAASISPVVLNPMLALSIRCSSHPFWTDTPKLRSWLQHLTDRAWKDLLQLYGDGDTGLEYLQGLCLLAQVDFADGRVKRAHSQLSLGIRIAQSSGYLTNAGPNDTKTEEIVRCTWTLFMLDRTFSITRLVSPALPYQHFQLRKPISERRLSRGATGQKAATNEPAASDQDLGALIVEVYSIWDDVLKYVFQTSSDNTMPPWQPGSELATIEYRFADYEPQFSTHRYREVDFPRQAINEPRLRPYFASWLCFQLTYMSIQCVVHHPFIMFIKLQHVIRKVPPSFLQKSYKSSLIHSRWIIRFLDEMDEAGMMLYDPFIGFLTAIAATIQLEHTLSKHSDIATAAKLSFRNAIRFLKKLAKYWNSIQELLGIVEELAARLRHRRTLYYSQDDYDGILPAVESERVGLAEDDAKLMWKVFDYASMSASKSNRVSDIVNKAIDHDQAEHLPRAQHQPPITQNAPTSQQFAQNPYENSLNGGFQSVQIPPVEENLDLPNSALFNELPEDWAFTIDDWTLFGEPGSTHSSFSQTVPQFEPQGNSPLKAVPSRQLLRKNSIQDHACRLRRILFPILLEQTLGNITPPTDRNHNPHLRPLLIVHPSAQRPSQVAVVDRRERSPTRNLHKQILVIGKPDRPHRSFRIAKYNTAHIILLRKFVRTFCNAHDAERGSYTGDSRKRDVSPFPQAGVQTIRALGFHRQDPRSRTLSVSLNSGLNPRKQASAAYTAYHAIEALVAHLLVHFLEHRRSPFPNHGVIKGRDVKAIWVLGQQTSAPSSRTLDTRNAEVVIGTTTVARRFIDFAAVAHAMPALPPLEQ</sequence>
<evidence type="ECO:0000259" key="7">
    <source>
        <dbReference type="Pfam" id="PF04082"/>
    </source>
</evidence>
<evidence type="ECO:0000313" key="9">
    <source>
        <dbReference type="Proteomes" id="UP000469559"/>
    </source>
</evidence>
<organism evidence="8 9">
    <name type="scientific">Lachnellula arida</name>
    <dbReference type="NCBI Taxonomy" id="1316785"/>
    <lineage>
        <taxon>Eukaryota</taxon>
        <taxon>Fungi</taxon>
        <taxon>Dikarya</taxon>
        <taxon>Ascomycota</taxon>
        <taxon>Pezizomycotina</taxon>
        <taxon>Leotiomycetes</taxon>
        <taxon>Helotiales</taxon>
        <taxon>Lachnaceae</taxon>
        <taxon>Lachnellula</taxon>
    </lineage>
</organism>
<dbReference type="CDD" id="cd12148">
    <property type="entry name" value="fungal_TF_MHR"/>
    <property type="match status" value="1"/>
</dbReference>
<keyword evidence="4" id="KW-0804">Transcription</keyword>
<proteinExistence type="predicted"/>
<dbReference type="AlphaFoldDB" id="A0A8T9BJZ1"/>
<comment type="caution">
    <text evidence="8">The sequence shown here is derived from an EMBL/GenBank/DDBJ whole genome shotgun (WGS) entry which is preliminary data.</text>
</comment>
<dbReference type="Proteomes" id="UP000469559">
    <property type="component" value="Unassembled WGS sequence"/>
</dbReference>
<evidence type="ECO:0000256" key="6">
    <source>
        <dbReference type="SAM" id="MobiDB-lite"/>
    </source>
</evidence>
<feature type="compositionally biased region" description="Low complexity" evidence="6">
    <location>
        <begin position="1"/>
        <end position="15"/>
    </location>
</feature>
<reference evidence="8 9" key="1">
    <citation type="submission" date="2018-05" db="EMBL/GenBank/DDBJ databases">
        <title>Whole genome sequencing for identification of molecular markers to develop diagnostic detection tools for the regulated plant pathogen Lachnellula willkommii.</title>
        <authorList>
            <person name="Giroux E."/>
            <person name="Bilodeau G."/>
        </authorList>
    </citation>
    <scope>NUCLEOTIDE SEQUENCE [LARGE SCALE GENOMIC DNA]</scope>
    <source>
        <strain evidence="8 9">CBS 203.66</strain>
    </source>
</reference>